<evidence type="ECO:0000313" key="1">
    <source>
        <dbReference type="EMBL" id="SPU39115.1"/>
    </source>
</evidence>
<accession>A0A2X1BT25</accession>
<protein>
    <submittedName>
        <fullName evidence="1">Uncharacterized protein</fullName>
    </submittedName>
</protein>
<proteinExistence type="predicted"/>
<organism evidence="1 2">
    <name type="scientific">Lysinibacillus capsici</name>
    <dbReference type="NCBI Taxonomy" id="2115968"/>
    <lineage>
        <taxon>Bacteria</taxon>
        <taxon>Bacillati</taxon>
        <taxon>Bacillota</taxon>
        <taxon>Bacilli</taxon>
        <taxon>Bacillales</taxon>
        <taxon>Bacillaceae</taxon>
        <taxon>Lysinibacillus</taxon>
    </lineage>
</organism>
<dbReference type="AlphaFoldDB" id="A0A2X1BT25"/>
<dbReference type="Proteomes" id="UP000251431">
    <property type="component" value="Unassembled WGS sequence"/>
</dbReference>
<gene>
    <name evidence="1" type="ORF">NCTC7582_05095</name>
</gene>
<sequence>MKKYTLNPKEALILDNQIEKQLSSYRSRKNKKHKCMYKGCNKSAVNSHTISKKISLTSISENGHLKQFKSKRDYQKQNGKSLSNDTVGLNDATTFKGFCQNHEDLFKNLDNNTTRSSLEEILLQSYRSVCFSLFNTKSTDIYFGNNNIIDNSLTVNKLKELLELDKEQIEISDNKLMELYNEINKNQFHGFDIESKLLESYKSSLEDYINSYNFNAFEIGDEYNFCEENCQIGVLYKKLNNQIPVALLNHHLLKIGEQYTLLLITVIPYVDSTEIYWIFDKNFYKHLSKRWNTITDKLINILNMLESSMMLCENWYVKPAIINDMPKERLEIIEEDIYFINERDLFADYDLSIFDNLRLIFIENEINIDSVSEMNKINKIVQRKDYNYRLNEFNNQISDIFPLKN</sequence>
<evidence type="ECO:0000313" key="2">
    <source>
        <dbReference type="Proteomes" id="UP000251431"/>
    </source>
</evidence>
<name>A0A2X1BT25_9BACI</name>
<reference evidence="1 2" key="1">
    <citation type="submission" date="2018-06" db="EMBL/GenBank/DDBJ databases">
        <authorList>
            <consortium name="Pathogen Informatics"/>
            <person name="Doyle S."/>
        </authorList>
    </citation>
    <scope>NUCLEOTIDE SEQUENCE [LARGE SCALE GENOMIC DNA]</scope>
    <source>
        <strain evidence="1 2">NCTC7582</strain>
    </source>
</reference>
<dbReference type="RefSeq" id="WP_112118795.1">
    <property type="nucleotide sequence ID" value="NZ_UAQE01000004.1"/>
</dbReference>
<dbReference type="EMBL" id="UAQE01000004">
    <property type="protein sequence ID" value="SPU39115.1"/>
    <property type="molecule type" value="Genomic_DNA"/>
</dbReference>